<reference evidence="1" key="1">
    <citation type="journal article" date="2021" name="Environ. Microbiol.">
        <title>Gene family expansions and transcriptome signatures uncover fungal adaptations to wood decay.</title>
        <authorList>
            <person name="Hage H."/>
            <person name="Miyauchi S."/>
            <person name="Viragh M."/>
            <person name="Drula E."/>
            <person name="Min B."/>
            <person name="Chaduli D."/>
            <person name="Navarro D."/>
            <person name="Favel A."/>
            <person name="Norest M."/>
            <person name="Lesage-Meessen L."/>
            <person name="Balint B."/>
            <person name="Merenyi Z."/>
            <person name="de Eugenio L."/>
            <person name="Morin E."/>
            <person name="Martinez A.T."/>
            <person name="Baldrian P."/>
            <person name="Stursova M."/>
            <person name="Martinez M.J."/>
            <person name="Novotny C."/>
            <person name="Magnuson J.K."/>
            <person name="Spatafora J.W."/>
            <person name="Maurice S."/>
            <person name="Pangilinan J."/>
            <person name="Andreopoulos W."/>
            <person name="LaButti K."/>
            <person name="Hundley H."/>
            <person name="Na H."/>
            <person name="Kuo A."/>
            <person name="Barry K."/>
            <person name="Lipzen A."/>
            <person name="Henrissat B."/>
            <person name="Riley R."/>
            <person name="Ahrendt S."/>
            <person name="Nagy L.G."/>
            <person name="Grigoriev I.V."/>
            <person name="Martin F."/>
            <person name="Rosso M.N."/>
        </authorList>
    </citation>
    <scope>NUCLEOTIDE SEQUENCE</scope>
    <source>
        <strain evidence="1">CBS 384.51</strain>
    </source>
</reference>
<evidence type="ECO:0000313" key="1">
    <source>
        <dbReference type="EMBL" id="KAI0085463.1"/>
    </source>
</evidence>
<evidence type="ECO:0000313" key="2">
    <source>
        <dbReference type="Proteomes" id="UP001055072"/>
    </source>
</evidence>
<sequence length="158" mass="18407">MIHRDNPTEVYDTDFEFTEFHWLKRWFRTLPPPASECHCLIWLENGTNIPSMRLSRSLKFPCRLFSSDPVMMFSLTIVVRNAKCLGRHICADPLPDPTLRVAFMTYRMSHMYAAKDIRAILPQRCDPAVKSKTKFIIERMDEITSKLTDSLHLAVCVD</sequence>
<protein>
    <submittedName>
        <fullName evidence="1">Uncharacterized protein</fullName>
    </submittedName>
</protein>
<keyword evidence="2" id="KW-1185">Reference proteome</keyword>
<organism evidence="1 2">
    <name type="scientific">Irpex rosettiformis</name>
    <dbReference type="NCBI Taxonomy" id="378272"/>
    <lineage>
        <taxon>Eukaryota</taxon>
        <taxon>Fungi</taxon>
        <taxon>Dikarya</taxon>
        <taxon>Basidiomycota</taxon>
        <taxon>Agaricomycotina</taxon>
        <taxon>Agaricomycetes</taxon>
        <taxon>Polyporales</taxon>
        <taxon>Irpicaceae</taxon>
        <taxon>Irpex</taxon>
    </lineage>
</organism>
<dbReference type="Proteomes" id="UP001055072">
    <property type="component" value="Unassembled WGS sequence"/>
</dbReference>
<dbReference type="EMBL" id="MU274931">
    <property type="protein sequence ID" value="KAI0085463.1"/>
    <property type="molecule type" value="Genomic_DNA"/>
</dbReference>
<name>A0ACB8TU18_9APHY</name>
<comment type="caution">
    <text evidence="1">The sequence shown here is derived from an EMBL/GenBank/DDBJ whole genome shotgun (WGS) entry which is preliminary data.</text>
</comment>
<accession>A0ACB8TU18</accession>
<gene>
    <name evidence="1" type="ORF">BDY19DRAFT_448479</name>
</gene>
<proteinExistence type="predicted"/>